<dbReference type="InterPro" id="IPR005119">
    <property type="entry name" value="LysR_subst-bd"/>
</dbReference>
<name>A0A3P8KZW2_RAOTE</name>
<dbReference type="PANTHER" id="PTHR30537:SF5">
    <property type="entry name" value="HTH-TYPE TRANSCRIPTIONAL ACTIVATOR TTDR-RELATED"/>
    <property type="match status" value="1"/>
</dbReference>
<comment type="similarity">
    <text evidence="1">Belongs to the LysR transcriptional regulatory family.</text>
</comment>
<proteinExistence type="inferred from homology"/>
<dbReference type="GO" id="GO:0003700">
    <property type="term" value="F:DNA-binding transcription factor activity"/>
    <property type="evidence" value="ECO:0007669"/>
    <property type="project" value="TreeGrafter"/>
</dbReference>
<dbReference type="GO" id="GO:0006351">
    <property type="term" value="P:DNA-templated transcription"/>
    <property type="evidence" value="ECO:0007669"/>
    <property type="project" value="TreeGrafter"/>
</dbReference>
<evidence type="ECO:0000256" key="1">
    <source>
        <dbReference type="ARBA" id="ARBA00009437"/>
    </source>
</evidence>
<evidence type="ECO:0000259" key="2">
    <source>
        <dbReference type="Pfam" id="PF03466"/>
    </source>
</evidence>
<dbReference type="PANTHER" id="PTHR30537">
    <property type="entry name" value="HTH-TYPE TRANSCRIPTIONAL REGULATOR"/>
    <property type="match status" value="1"/>
</dbReference>
<dbReference type="InterPro" id="IPR058163">
    <property type="entry name" value="LysR-type_TF_proteobact-type"/>
</dbReference>
<protein>
    <submittedName>
        <fullName evidence="3">D-malate degradation protein R</fullName>
    </submittedName>
</protein>
<gene>
    <name evidence="3" type="primary">dmlR_25</name>
    <name evidence="3" type="ORF">NCTC13098_04846</name>
</gene>
<dbReference type="CDD" id="cd08422">
    <property type="entry name" value="PBP2_CrgA_like"/>
    <property type="match status" value="1"/>
</dbReference>
<evidence type="ECO:0000313" key="3">
    <source>
        <dbReference type="EMBL" id="VDR28462.1"/>
    </source>
</evidence>
<evidence type="ECO:0000313" key="4">
    <source>
        <dbReference type="Proteomes" id="UP000274346"/>
    </source>
</evidence>
<organism evidence="3 4">
    <name type="scientific">Raoultella terrigena</name>
    <name type="common">Klebsiella terrigena</name>
    <dbReference type="NCBI Taxonomy" id="577"/>
    <lineage>
        <taxon>Bacteria</taxon>
        <taxon>Pseudomonadati</taxon>
        <taxon>Pseudomonadota</taxon>
        <taxon>Gammaproteobacteria</taxon>
        <taxon>Enterobacterales</taxon>
        <taxon>Enterobacteriaceae</taxon>
        <taxon>Klebsiella/Raoultella group</taxon>
        <taxon>Raoultella</taxon>
    </lineage>
</organism>
<dbReference type="AlphaFoldDB" id="A0A3P8KZW2"/>
<dbReference type="Gene3D" id="3.40.190.10">
    <property type="entry name" value="Periplasmic binding protein-like II"/>
    <property type="match status" value="2"/>
</dbReference>
<accession>A0A3P8KZW2</accession>
<dbReference type="GO" id="GO:0043565">
    <property type="term" value="F:sequence-specific DNA binding"/>
    <property type="evidence" value="ECO:0007669"/>
    <property type="project" value="TreeGrafter"/>
</dbReference>
<reference evidence="3 4" key="1">
    <citation type="submission" date="2018-12" db="EMBL/GenBank/DDBJ databases">
        <authorList>
            <consortium name="Pathogen Informatics"/>
        </authorList>
    </citation>
    <scope>NUCLEOTIDE SEQUENCE [LARGE SCALE GENOMIC DNA]</scope>
    <source>
        <strain evidence="3 4">NCTC13098</strain>
    </source>
</reference>
<dbReference type="KEGG" id="rtg:NCTC13098_04846"/>
<sequence>MTQNPGVRLDIFLSDRNVDPVEEGYDLVVRIGHLSDSTLVARLLTTTRMVLCASPAYLSRNGSPSHPDELIHHSTLAYSYYGSGDEWKLRQAQGMELKVRVEPKIHVNNGATCRTLALAGHGIIFQPDFMMNSDLQKGALTEILPDWKGESMGIYAMYPTRNLLPLKVKLLCDFLADSLRIPPWCIDDDDPWARLSAAD</sequence>
<feature type="domain" description="LysR substrate-binding" evidence="2">
    <location>
        <begin position="2"/>
        <end position="179"/>
    </location>
</feature>
<dbReference type="EMBL" id="LR131271">
    <property type="protein sequence ID" value="VDR28462.1"/>
    <property type="molecule type" value="Genomic_DNA"/>
</dbReference>
<dbReference type="Proteomes" id="UP000274346">
    <property type="component" value="Chromosome"/>
</dbReference>
<dbReference type="Pfam" id="PF03466">
    <property type="entry name" value="LysR_substrate"/>
    <property type="match status" value="1"/>
</dbReference>
<dbReference type="SUPFAM" id="SSF53850">
    <property type="entry name" value="Periplasmic binding protein-like II"/>
    <property type="match status" value="1"/>
</dbReference>